<keyword evidence="2" id="KW-1185">Reference proteome</keyword>
<dbReference type="Proteomes" id="UP000218334">
    <property type="component" value="Unassembled WGS sequence"/>
</dbReference>
<protein>
    <submittedName>
        <fullName evidence="1">Uncharacterized protein</fullName>
    </submittedName>
</protein>
<proteinExistence type="predicted"/>
<sequence>MCVSSLEEAKKLVAVKWYKAVYPSSRIPNRATQKSESDDTLCFRGLTSYYQLDDSFFASKEEKAFCADNGDLFRNCIGIIDFPKEAREFLANNAARYHDLEAEMHTFFVHAWLDEFYTIFLIYWPPVDKTKKGRAIFYEASGIIRHALREAFHRFDTATQEKDLARVKGDCPWIIQPGDSKEKYPICGSSSWEIDDSRPAQKRLKCIDLFTPDGKVKHSTS</sequence>
<organism evidence="1 2">
    <name type="scientific">Armillaria solidipes</name>
    <dbReference type="NCBI Taxonomy" id="1076256"/>
    <lineage>
        <taxon>Eukaryota</taxon>
        <taxon>Fungi</taxon>
        <taxon>Dikarya</taxon>
        <taxon>Basidiomycota</taxon>
        <taxon>Agaricomycotina</taxon>
        <taxon>Agaricomycetes</taxon>
        <taxon>Agaricomycetidae</taxon>
        <taxon>Agaricales</taxon>
        <taxon>Marasmiineae</taxon>
        <taxon>Physalacriaceae</taxon>
        <taxon>Armillaria</taxon>
    </lineage>
</organism>
<dbReference type="EMBL" id="KZ293429">
    <property type="protein sequence ID" value="PBK69409.1"/>
    <property type="molecule type" value="Genomic_DNA"/>
</dbReference>
<evidence type="ECO:0000313" key="2">
    <source>
        <dbReference type="Proteomes" id="UP000218334"/>
    </source>
</evidence>
<gene>
    <name evidence="1" type="ORF">ARMSODRAFT_975141</name>
</gene>
<evidence type="ECO:0000313" key="1">
    <source>
        <dbReference type="EMBL" id="PBK69409.1"/>
    </source>
</evidence>
<name>A0A2H3BEY6_9AGAR</name>
<dbReference type="AlphaFoldDB" id="A0A2H3BEY6"/>
<accession>A0A2H3BEY6</accession>
<reference evidence="2" key="1">
    <citation type="journal article" date="2017" name="Nat. Ecol. Evol.">
        <title>Genome expansion and lineage-specific genetic innovations in the forest pathogenic fungi Armillaria.</title>
        <authorList>
            <person name="Sipos G."/>
            <person name="Prasanna A.N."/>
            <person name="Walter M.C."/>
            <person name="O'Connor E."/>
            <person name="Balint B."/>
            <person name="Krizsan K."/>
            <person name="Kiss B."/>
            <person name="Hess J."/>
            <person name="Varga T."/>
            <person name="Slot J."/>
            <person name="Riley R."/>
            <person name="Boka B."/>
            <person name="Rigling D."/>
            <person name="Barry K."/>
            <person name="Lee J."/>
            <person name="Mihaltcheva S."/>
            <person name="LaButti K."/>
            <person name="Lipzen A."/>
            <person name="Waldron R."/>
            <person name="Moloney N.M."/>
            <person name="Sperisen C."/>
            <person name="Kredics L."/>
            <person name="Vagvoelgyi C."/>
            <person name="Patrignani A."/>
            <person name="Fitzpatrick D."/>
            <person name="Nagy I."/>
            <person name="Doyle S."/>
            <person name="Anderson J.B."/>
            <person name="Grigoriev I.V."/>
            <person name="Gueldener U."/>
            <person name="Muensterkoetter M."/>
            <person name="Nagy L.G."/>
        </authorList>
    </citation>
    <scope>NUCLEOTIDE SEQUENCE [LARGE SCALE GENOMIC DNA]</scope>
    <source>
        <strain evidence="2">28-4</strain>
    </source>
</reference>